<name>A0A448XQP8_9PLAT</name>
<dbReference type="EMBL" id="CAAALY010274847">
    <property type="protein sequence ID" value="VEL42514.1"/>
    <property type="molecule type" value="Genomic_DNA"/>
</dbReference>
<organism evidence="1 2">
    <name type="scientific">Protopolystoma xenopodis</name>
    <dbReference type="NCBI Taxonomy" id="117903"/>
    <lineage>
        <taxon>Eukaryota</taxon>
        <taxon>Metazoa</taxon>
        <taxon>Spiralia</taxon>
        <taxon>Lophotrochozoa</taxon>
        <taxon>Platyhelminthes</taxon>
        <taxon>Monogenea</taxon>
        <taxon>Polyopisthocotylea</taxon>
        <taxon>Polystomatidea</taxon>
        <taxon>Polystomatidae</taxon>
        <taxon>Protopolystoma</taxon>
    </lineage>
</organism>
<accession>A0A448XQP8</accession>
<proteinExistence type="predicted"/>
<evidence type="ECO:0000313" key="1">
    <source>
        <dbReference type="EMBL" id="VEL42514.1"/>
    </source>
</evidence>
<keyword evidence="2" id="KW-1185">Reference proteome</keyword>
<dbReference type="AlphaFoldDB" id="A0A448XQP8"/>
<gene>
    <name evidence="1" type="ORF">PXEA_LOCUS35954</name>
</gene>
<sequence>MLNGFKFDTVRLTTALSSDHVNSVGRVPWLAGLLRQLELRLAAFLRQTRLALARWRGHLRLLDQLVSSTTCLEVYLAKVDAELARLYRPSKLVSTCLQQIDEVELRLTEMRAIELAMPSLQTSIVRLFATSVALGGPDVSFIQTAHTNVNGSIGNSSVGSEACFWQANDCSSSFAGGAVSIFTNPHNIGVSTPPPPPPFPIWSTAASNSTSATAINPSHSYGGPSLTRGASANTLGGSASMLGGSGGLAQAGLMQAECNLFRRINLIVPRVTRMAKRLSERRRLLEQAFKENKRVRLDCETSLQVGSGYDSSSKFYFRQYIMLVG</sequence>
<comment type="caution">
    <text evidence="1">The sequence shown here is derived from an EMBL/GenBank/DDBJ whole genome shotgun (WGS) entry which is preliminary data.</text>
</comment>
<evidence type="ECO:0000313" key="2">
    <source>
        <dbReference type="Proteomes" id="UP000784294"/>
    </source>
</evidence>
<reference evidence="1" key="1">
    <citation type="submission" date="2018-11" db="EMBL/GenBank/DDBJ databases">
        <authorList>
            <consortium name="Pathogen Informatics"/>
        </authorList>
    </citation>
    <scope>NUCLEOTIDE SEQUENCE</scope>
</reference>
<protein>
    <submittedName>
        <fullName evidence="1">Uncharacterized protein</fullName>
    </submittedName>
</protein>
<dbReference type="Proteomes" id="UP000784294">
    <property type="component" value="Unassembled WGS sequence"/>
</dbReference>
<dbReference type="OrthoDB" id="6282654at2759"/>